<sequence length="81" mass="8910">MISYVNPTLVSIGMLVGSILCAWLLLRKFHCHDVLTCRRRSNEGSTADNCKQNKKLTNLPKSKPVSENSDAGATPLPLKNN</sequence>
<dbReference type="AlphaFoldDB" id="A0A1V9XMY8"/>
<keyword evidence="2" id="KW-1133">Transmembrane helix</keyword>
<proteinExistence type="predicted"/>
<feature type="transmembrane region" description="Helical" evidence="2">
    <location>
        <begin position="6"/>
        <end position="26"/>
    </location>
</feature>
<evidence type="ECO:0000256" key="2">
    <source>
        <dbReference type="SAM" id="Phobius"/>
    </source>
</evidence>
<keyword evidence="4" id="KW-1185">Reference proteome</keyword>
<evidence type="ECO:0000256" key="1">
    <source>
        <dbReference type="SAM" id="MobiDB-lite"/>
    </source>
</evidence>
<evidence type="ECO:0000313" key="4">
    <source>
        <dbReference type="Proteomes" id="UP000192247"/>
    </source>
</evidence>
<evidence type="ECO:0000313" key="3">
    <source>
        <dbReference type="EMBL" id="OQR74875.1"/>
    </source>
</evidence>
<name>A0A1V9XMY8_9ACAR</name>
<keyword evidence="2" id="KW-0812">Transmembrane</keyword>
<accession>A0A1V9XMY8</accession>
<dbReference type="InParanoid" id="A0A1V9XMY8"/>
<gene>
    <name evidence="3" type="ORF">BIW11_08792</name>
</gene>
<dbReference type="Proteomes" id="UP000192247">
    <property type="component" value="Unassembled WGS sequence"/>
</dbReference>
<keyword evidence="2" id="KW-0472">Membrane</keyword>
<feature type="region of interest" description="Disordered" evidence="1">
    <location>
        <begin position="41"/>
        <end position="81"/>
    </location>
</feature>
<protein>
    <submittedName>
        <fullName evidence="3">Uncharacterized protein</fullName>
    </submittedName>
</protein>
<organism evidence="3 4">
    <name type="scientific">Tropilaelaps mercedesae</name>
    <dbReference type="NCBI Taxonomy" id="418985"/>
    <lineage>
        <taxon>Eukaryota</taxon>
        <taxon>Metazoa</taxon>
        <taxon>Ecdysozoa</taxon>
        <taxon>Arthropoda</taxon>
        <taxon>Chelicerata</taxon>
        <taxon>Arachnida</taxon>
        <taxon>Acari</taxon>
        <taxon>Parasitiformes</taxon>
        <taxon>Mesostigmata</taxon>
        <taxon>Gamasina</taxon>
        <taxon>Dermanyssoidea</taxon>
        <taxon>Laelapidae</taxon>
        <taxon>Tropilaelaps</taxon>
    </lineage>
</organism>
<dbReference type="EMBL" id="MNPL01007221">
    <property type="protein sequence ID" value="OQR74875.1"/>
    <property type="molecule type" value="Genomic_DNA"/>
</dbReference>
<reference evidence="3 4" key="1">
    <citation type="journal article" date="2017" name="Gigascience">
        <title>Draft genome of the honey bee ectoparasitic mite, Tropilaelaps mercedesae, is shaped by the parasitic life history.</title>
        <authorList>
            <person name="Dong X."/>
            <person name="Armstrong S.D."/>
            <person name="Xia D."/>
            <person name="Makepeace B.L."/>
            <person name="Darby A.C."/>
            <person name="Kadowaki T."/>
        </authorList>
    </citation>
    <scope>NUCLEOTIDE SEQUENCE [LARGE SCALE GENOMIC DNA]</scope>
    <source>
        <strain evidence="3">Wuxi-XJTLU</strain>
    </source>
</reference>
<feature type="compositionally biased region" description="Polar residues" evidence="1">
    <location>
        <begin position="43"/>
        <end position="71"/>
    </location>
</feature>
<comment type="caution">
    <text evidence="3">The sequence shown here is derived from an EMBL/GenBank/DDBJ whole genome shotgun (WGS) entry which is preliminary data.</text>
</comment>